<dbReference type="AlphaFoldDB" id="A0A8H3CU26"/>
<keyword evidence="2" id="KW-0472">Membrane</keyword>
<feature type="transmembrane region" description="Helical" evidence="2">
    <location>
        <begin position="14"/>
        <end position="35"/>
    </location>
</feature>
<dbReference type="Proteomes" id="UP000663888">
    <property type="component" value="Unassembled WGS sequence"/>
</dbReference>
<reference evidence="3" key="1">
    <citation type="submission" date="2021-01" db="EMBL/GenBank/DDBJ databases">
        <authorList>
            <person name="Kaushik A."/>
        </authorList>
    </citation>
    <scope>NUCLEOTIDE SEQUENCE</scope>
    <source>
        <strain evidence="3">AG4-R118</strain>
    </source>
</reference>
<feature type="compositionally biased region" description="Basic and acidic residues" evidence="1">
    <location>
        <begin position="267"/>
        <end position="283"/>
    </location>
</feature>
<feature type="transmembrane region" description="Helical" evidence="2">
    <location>
        <begin position="98"/>
        <end position="122"/>
    </location>
</feature>
<evidence type="ECO:0000256" key="1">
    <source>
        <dbReference type="SAM" id="MobiDB-lite"/>
    </source>
</evidence>
<organism evidence="3 4">
    <name type="scientific">Rhizoctonia solani</name>
    <dbReference type="NCBI Taxonomy" id="456999"/>
    <lineage>
        <taxon>Eukaryota</taxon>
        <taxon>Fungi</taxon>
        <taxon>Dikarya</taxon>
        <taxon>Basidiomycota</taxon>
        <taxon>Agaricomycotina</taxon>
        <taxon>Agaricomycetes</taxon>
        <taxon>Cantharellales</taxon>
        <taxon>Ceratobasidiaceae</taxon>
        <taxon>Rhizoctonia</taxon>
    </lineage>
</organism>
<feature type="region of interest" description="Disordered" evidence="1">
    <location>
        <begin position="263"/>
        <end position="296"/>
    </location>
</feature>
<name>A0A8H3CU26_9AGAM</name>
<dbReference type="EMBL" id="CAJMWX010001617">
    <property type="protein sequence ID" value="CAE6499116.1"/>
    <property type="molecule type" value="Genomic_DNA"/>
</dbReference>
<protein>
    <submittedName>
        <fullName evidence="3">Uncharacterized protein</fullName>
    </submittedName>
</protein>
<gene>
    <name evidence="3" type="ORF">RDB_LOCUS150770</name>
</gene>
<evidence type="ECO:0000313" key="4">
    <source>
        <dbReference type="Proteomes" id="UP000663888"/>
    </source>
</evidence>
<evidence type="ECO:0000313" key="3">
    <source>
        <dbReference type="EMBL" id="CAE6499116.1"/>
    </source>
</evidence>
<proteinExistence type="predicted"/>
<feature type="transmembrane region" description="Helical" evidence="2">
    <location>
        <begin position="185"/>
        <end position="208"/>
    </location>
</feature>
<feature type="transmembrane region" description="Helical" evidence="2">
    <location>
        <begin position="65"/>
        <end position="86"/>
    </location>
</feature>
<comment type="caution">
    <text evidence="3">The sequence shown here is derived from an EMBL/GenBank/DDBJ whole genome shotgun (WGS) entry which is preliminary data.</text>
</comment>
<sequence length="296" mass="33345">MPDSHVGHAWYRPILLGIAIICSFISATWTASAFLPSPSTHKYADFLIRNRYWNLQWAYIGLHHYAIPAVILNYGTFLLLFVLKVILQWRLGISIPLVVEYICLGLAYCTQTVAVILGAIAAPEDKICSVDVQDFHWGQNFLLYAEIGRSLCSNWSAGFWTSVISLFAREVSPPIMNLDITSPNIMFAVTPYFVSIPLIWGAIVRIVLPKRLREFNPPEASCEEPLLPEYSAHPAEAFEIQVLDESATARKDSIIFDASRRNLTPVTEHKQQGGLREPQKNEYKLVPGEDPDLERG</sequence>
<keyword evidence="2" id="KW-1133">Transmembrane helix</keyword>
<evidence type="ECO:0000256" key="2">
    <source>
        <dbReference type="SAM" id="Phobius"/>
    </source>
</evidence>
<keyword evidence="2" id="KW-0812">Transmembrane</keyword>
<accession>A0A8H3CU26</accession>